<evidence type="ECO:0000256" key="10">
    <source>
        <dbReference type="ARBA" id="ARBA00023125"/>
    </source>
</evidence>
<dbReference type="Gene3D" id="3.40.50.300">
    <property type="entry name" value="P-loop containing nucleotide triphosphate hydrolases"/>
    <property type="match status" value="1"/>
</dbReference>
<dbReference type="AlphaFoldDB" id="A0A381NCZ3"/>
<dbReference type="SMART" id="SM00382">
    <property type="entry name" value="AAA"/>
    <property type="match status" value="1"/>
</dbReference>
<sequence length="458" mass="50297">VLNRAFEKSGFTTQDFADGKLMLEALERARPDVIVSDIRMPGADGFDVLSKVKAHYDDLPIVIMTAHSDLETTVASFEQGAFEYLAKPFDLDDIVATVRRAANQPRLSEDPIELDSVTSANGIVGRAPAMQEVFRAIGRLAQSNATVMITGESGSGKELVAQALHDHSPRATGPLVAINMAAIPSELIESELFGHERGAFTGATEQRAGRFEQANGGSLFLDEIGDMPLPAQTRLLRVLAEGSFYRVGGRHNINVDVRIITATHRNLESLVRDGGFRDDLYHRINVIRIHVPPLRDRILDIAILASHFLANTAQELGVEPKSLSSEVVTFFETLDWPGNVRQLENTCRWLTVMAPAQEVLVTDLPPELNYLDKKAPKLEWEIALSAWANEKLDAGAESILDTAVPSFERTLIKTALAHTNGGKRQAAKLLGWGRNTLTRKLSELGEEIDVGRSPRTQK</sequence>
<evidence type="ECO:0000256" key="8">
    <source>
        <dbReference type="ARBA" id="ARBA00023012"/>
    </source>
</evidence>
<organism evidence="18">
    <name type="scientific">marine metagenome</name>
    <dbReference type="NCBI Taxonomy" id="408172"/>
    <lineage>
        <taxon>unclassified sequences</taxon>
        <taxon>metagenomes</taxon>
        <taxon>ecological metagenomes</taxon>
    </lineage>
</organism>
<feature type="non-terminal residue" evidence="18">
    <location>
        <position position="1"/>
    </location>
</feature>
<evidence type="ECO:0000256" key="11">
    <source>
        <dbReference type="ARBA" id="ARBA00023159"/>
    </source>
</evidence>
<evidence type="ECO:0000256" key="7">
    <source>
        <dbReference type="ARBA" id="ARBA00022840"/>
    </source>
</evidence>
<accession>A0A381NCZ3</accession>
<comment type="subcellular location">
    <subcellularLocation>
        <location evidence="1">Cytoplasm</location>
    </subcellularLocation>
</comment>
<dbReference type="InterPro" id="IPR009057">
    <property type="entry name" value="Homeodomain-like_sf"/>
</dbReference>
<evidence type="ECO:0000256" key="3">
    <source>
        <dbReference type="ARBA" id="ARBA00022490"/>
    </source>
</evidence>
<dbReference type="InterPro" id="IPR027417">
    <property type="entry name" value="P-loop_NTPase"/>
</dbReference>
<dbReference type="InterPro" id="IPR010114">
    <property type="entry name" value="Transcript_reg_NtrC"/>
</dbReference>
<dbReference type="FunFam" id="1.10.10.60:FF:000088">
    <property type="entry name" value="DNA-binding transcriptional regulator NtrC"/>
    <property type="match status" value="1"/>
</dbReference>
<proteinExistence type="predicted"/>
<feature type="domain" description="Response regulatory" evidence="17">
    <location>
        <begin position="1"/>
        <end position="102"/>
    </location>
</feature>
<keyword evidence="9" id="KW-0805">Transcription regulation</keyword>
<evidence type="ECO:0000256" key="15">
    <source>
        <dbReference type="ARBA" id="ARBA00031910"/>
    </source>
</evidence>
<keyword evidence="4" id="KW-0678">Repressor</keyword>
<dbReference type="InterPro" id="IPR025943">
    <property type="entry name" value="Sigma_54_int_dom_ATP-bd_2"/>
</dbReference>
<keyword evidence="5" id="KW-0597">Phosphoprotein</keyword>
<dbReference type="PROSITE" id="PS00676">
    <property type="entry name" value="SIGMA54_INTERACT_2"/>
    <property type="match status" value="1"/>
</dbReference>
<dbReference type="SMART" id="SM00448">
    <property type="entry name" value="REC"/>
    <property type="match status" value="1"/>
</dbReference>
<dbReference type="FunFam" id="3.40.50.300:FF:000006">
    <property type="entry name" value="DNA-binding transcriptional regulator NtrC"/>
    <property type="match status" value="1"/>
</dbReference>
<dbReference type="PRINTS" id="PR01590">
    <property type="entry name" value="HTHFIS"/>
</dbReference>
<dbReference type="SUPFAM" id="SSF46689">
    <property type="entry name" value="Homeodomain-like"/>
    <property type="match status" value="1"/>
</dbReference>
<dbReference type="GO" id="GO:0000156">
    <property type="term" value="F:phosphorelay response regulator activity"/>
    <property type="evidence" value="ECO:0007669"/>
    <property type="project" value="InterPro"/>
</dbReference>
<dbReference type="PANTHER" id="PTHR32071">
    <property type="entry name" value="TRANSCRIPTIONAL REGULATORY PROTEIN"/>
    <property type="match status" value="1"/>
</dbReference>
<dbReference type="PROSITE" id="PS50045">
    <property type="entry name" value="SIGMA54_INTERACT_4"/>
    <property type="match status" value="1"/>
</dbReference>
<dbReference type="InterPro" id="IPR058031">
    <property type="entry name" value="AAA_lid_NorR"/>
</dbReference>
<evidence type="ECO:0000256" key="13">
    <source>
        <dbReference type="ARBA" id="ARBA00023231"/>
    </source>
</evidence>
<dbReference type="InterPro" id="IPR002078">
    <property type="entry name" value="Sigma_54_int"/>
</dbReference>
<feature type="domain" description="Sigma-54 factor interaction" evidence="16">
    <location>
        <begin position="123"/>
        <end position="352"/>
    </location>
</feature>
<dbReference type="GO" id="GO:0005737">
    <property type="term" value="C:cytoplasm"/>
    <property type="evidence" value="ECO:0007669"/>
    <property type="project" value="UniProtKB-SubCell"/>
</dbReference>
<dbReference type="GO" id="GO:0043565">
    <property type="term" value="F:sequence-specific DNA binding"/>
    <property type="evidence" value="ECO:0007669"/>
    <property type="project" value="InterPro"/>
</dbReference>
<evidence type="ECO:0000256" key="14">
    <source>
        <dbReference type="ARBA" id="ARBA00029881"/>
    </source>
</evidence>
<dbReference type="Pfam" id="PF00158">
    <property type="entry name" value="Sigma54_activat"/>
    <property type="match status" value="1"/>
</dbReference>
<dbReference type="InterPro" id="IPR025662">
    <property type="entry name" value="Sigma_54_int_dom_ATP-bd_1"/>
</dbReference>
<reference evidence="18" key="1">
    <citation type="submission" date="2018-05" db="EMBL/GenBank/DDBJ databases">
        <authorList>
            <person name="Lanie J.A."/>
            <person name="Ng W.-L."/>
            <person name="Kazmierczak K.M."/>
            <person name="Andrzejewski T.M."/>
            <person name="Davidsen T.M."/>
            <person name="Wayne K.J."/>
            <person name="Tettelin H."/>
            <person name="Glass J.I."/>
            <person name="Rusch D."/>
            <person name="Podicherti R."/>
            <person name="Tsui H.-C.T."/>
            <person name="Winkler M.E."/>
        </authorList>
    </citation>
    <scope>NUCLEOTIDE SEQUENCE</scope>
</reference>
<evidence type="ECO:0000259" key="17">
    <source>
        <dbReference type="PROSITE" id="PS50110"/>
    </source>
</evidence>
<evidence type="ECO:0000256" key="1">
    <source>
        <dbReference type="ARBA" id="ARBA00004496"/>
    </source>
</evidence>
<dbReference type="Pfam" id="PF25601">
    <property type="entry name" value="AAA_lid_14"/>
    <property type="match status" value="1"/>
</dbReference>
<dbReference type="Gene3D" id="1.10.10.60">
    <property type="entry name" value="Homeodomain-like"/>
    <property type="match status" value="1"/>
</dbReference>
<dbReference type="SUPFAM" id="SSF52540">
    <property type="entry name" value="P-loop containing nucleoside triphosphate hydrolases"/>
    <property type="match status" value="1"/>
</dbReference>
<keyword evidence="6" id="KW-0547">Nucleotide-binding</keyword>
<dbReference type="PROSITE" id="PS00675">
    <property type="entry name" value="SIGMA54_INTERACT_1"/>
    <property type="match status" value="1"/>
</dbReference>
<dbReference type="GO" id="GO:0006355">
    <property type="term" value="P:regulation of DNA-templated transcription"/>
    <property type="evidence" value="ECO:0007669"/>
    <property type="project" value="InterPro"/>
</dbReference>
<keyword evidence="13" id="KW-0535">Nitrogen fixation</keyword>
<dbReference type="PANTHER" id="PTHR32071:SF95">
    <property type="entry name" value="DNA-BINDING TRANSCRIPTIONAL REGULATOR NTRC"/>
    <property type="match status" value="1"/>
</dbReference>
<keyword evidence="3" id="KW-0963">Cytoplasm</keyword>
<dbReference type="Gene3D" id="3.40.50.2300">
    <property type="match status" value="1"/>
</dbReference>
<dbReference type="NCBIfam" id="TIGR01818">
    <property type="entry name" value="ntrC"/>
    <property type="match status" value="1"/>
</dbReference>
<dbReference type="InterPro" id="IPR003593">
    <property type="entry name" value="AAA+_ATPase"/>
</dbReference>
<evidence type="ECO:0000256" key="4">
    <source>
        <dbReference type="ARBA" id="ARBA00022491"/>
    </source>
</evidence>
<name>A0A381NCZ3_9ZZZZ</name>
<evidence type="ECO:0000313" key="18">
    <source>
        <dbReference type="EMBL" id="SUZ52450.1"/>
    </source>
</evidence>
<evidence type="ECO:0000256" key="6">
    <source>
        <dbReference type="ARBA" id="ARBA00022741"/>
    </source>
</evidence>
<dbReference type="InterPro" id="IPR001789">
    <property type="entry name" value="Sig_transdc_resp-reg_receiver"/>
</dbReference>
<evidence type="ECO:0000256" key="12">
    <source>
        <dbReference type="ARBA" id="ARBA00023163"/>
    </source>
</evidence>
<dbReference type="CDD" id="cd00009">
    <property type="entry name" value="AAA"/>
    <property type="match status" value="1"/>
</dbReference>
<dbReference type="InterPro" id="IPR002197">
    <property type="entry name" value="HTH_Fis"/>
</dbReference>
<keyword evidence="7" id="KW-0067">ATP-binding</keyword>
<dbReference type="Pfam" id="PF00072">
    <property type="entry name" value="Response_reg"/>
    <property type="match status" value="1"/>
</dbReference>
<keyword evidence="11" id="KW-0010">Activator</keyword>
<dbReference type="Gene3D" id="1.10.8.60">
    <property type="match status" value="1"/>
</dbReference>
<dbReference type="GO" id="GO:0006808">
    <property type="term" value="P:regulation of nitrogen utilization"/>
    <property type="evidence" value="ECO:0007669"/>
    <property type="project" value="InterPro"/>
</dbReference>
<keyword evidence="10" id="KW-0238">DNA-binding</keyword>
<evidence type="ECO:0000259" key="16">
    <source>
        <dbReference type="PROSITE" id="PS50045"/>
    </source>
</evidence>
<dbReference type="InterPro" id="IPR025944">
    <property type="entry name" value="Sigma_54_int_dom_CS"/>
</dbReference>
<dbReference type="PROSITE" id="PS00688">
    <property type="entry name" value="SIGMA54_INTERACT_3"/>
    <property type="match status" value="1"/>
</dbReference>
<dbReference type="FunFam" id="1.10.8.60:FF:000014">
    <property type="entry name" value="DNA-binding transcriptional regulator NtrC"/>
    <property type="match status" value="1"/>
</dbReference>
<dbReference type="SUPFAM" id="SSF52172">
    <property type="entry name" value="CheY-like"/>
    <property type="match status" value="1"/>
</dbReference>
<dbReference type="FunFam" id="3.40.50.2300:FF:000018">
    <property type="entry name" value="DNA-binding transcriptional regulator NtrC"/>
    <property type="match status" value="1"/>
</dbReference>
<dbReference type="EMBL" id="UINC01000275">
    <property type="protein sequence ID" value="SUZ52450.1"/>
    <property type="molecule type" value="Genomic_DNA"/>
</dbReference>
<dbReference type="InterPro" id="IPR011006">
    <property type="entry name" value="CheY-like_superfamily"/>
</dbReference>
<dbReference type="GO" id="GO:0005524">
    <property type="term" value="F:ATP binding"/>
    <property type="evidence" value="ECO:0007669"/>
    <property type="project" value="UniProtKB-KW"/>
</dbReference>
<gene>
    <name evidence="18" type="ORF">METZ01_LOCUS5304</name>
</gene>
<protein>
    <recommendedName>
        <fullName evidence="2">DNA-binding transcriptional regulator NtrC</fullName>
    </recommendedName>
    <alternativeName>
        <fullName evidence="14">Nitrogen regulation protein NR(I)</fullName>
    </alternativeName>
    <alternativeName>
        <fullName evidence="15">Nitrogen regulator I</fullName>
    </alternativeName>
</protein>
<keyword evidence="8" id="KW-0902">Two-component regulatory system</keyword>
<evidence type="ECO:0000256" key="5">
    <source>
        <dbReference type="ARBA" id="ARBA00022553"/>
    </source>
</evidence>
<keyword evidence="12" id="KW-0804">Transcription</keyword>
<dbReference type="Pfam" id="PF02954">
    <property type="entry name" value="HTH_8"/>
    <property type="match status" value="1"/>
</dbReference>
<dbReference type="NCBIfam" id="NF008176">
    <property type="entry name" value="PRK10923.1"/>
    <property type="match status" value="1"/>
</dbReference>
<evidence type="ECO:0000256" key="9">
    <source>
        <dbReference type="ARBA" id="ARBA00023015"/>
    </source>
</evidence>
<dbReference type="PROSITE" id="PS50110">
    <property type="entry name" value="RESPONSE_REGULATORY"/>
    <property type="match status" value="1"/>
</dbReference>
<evidence type="ECO:0000256" key="2">
    <source>
        <dbReference type="ARBA" id="ARBA00019059"/>
    </source>
</evidence>